<sequence length="134" mass="15029">MQNTTEGNMILTNESSQQDTETGYTIQQLRMNFATATVMQNKGVETVCRWDSNGRIPFEDMLNDFRDLGLISQAVVTNSLATREVEDRAFLKEYVEAQRNRSPEAIAEERAEARAAHGPGVNMVNVFSGETYTT</sequence>
<accession>A0A382EXD4</accession>
<dbReference type="EMBL" id="UINC01046669">
    <property type="protein sequence ID" value="SVB54982.1"/>
    <property type="molecule type" value="Genomic_DNA"/>
</dbReference>
<organism evidence="1">
    <name type="scientific">marine metagenome</name>
    <dbReference type="NCBI Taxonomy" id="408172"/>
    <lineage>
        <taxon>unclassified sequences</taxon>
        <taxon>metagenomes</taxon>
        <taxon>ecological metagenomes</taxon>
    </lineage>
</organism>
<evidence type="ECO:0000313" key="1">
    <source>
        <dbReference type="EMBL" id="SVB54982.1"/>
    </source>
</evidence>
<name>A0A382EXD4_9ZZZZ</name>
<gene>
    <name evidence="1" type="ORF">METZ01_LOCUS207836</name>
</gene>
<protein>
    <submittedName>
        <fullName evidence="1">Uncharacterized protein</fullName>
    </submittedName>
</protein>
<reference evidence="1" key="1">
    <citation type="submission" date="2018-05" db="EMBL/GenBank/DDBJ databases">
        <authorList>
            <person name="Lanie J.A."/>
            <person name="Ng W.-L."/>
            <person name="Kazmierczak K.M."/>
            <person name="Andrzejewski T.M."/>
            <person name="Davidsen T.M."/>
            <person name="Wayne K.J."/>
            <person name="Tettelin H."/>
            <person name="Glass J.I."/>
            <person name="Rusch D."/>
            <person name="Podicherti R."/>
            <person name="Tsui H.-C.T."/>
            <person name="Winkler M.E."/>
        </authorList>
    </citation>
    <scope>NUCLEOTIDE SEQUENCE</scope>
</reference>
<proteinExistence type="predicted"/>
<dbReference type="AlphaFoldDB" id="A0A382EXD4"/>